<organism evidence="2 3">
    <name type="scientific">Polyodon spathula</name>
    <name type="common">North American paddlefish</name>
    <name type="synonym">Squalus spathula</name>
    <dbReference type="NCBI Taxonomy" id="7913"/>
    <lineage>
        <taxon>Eukaryota</taxon>
        <taxon>Metazoa</taxon>
        <taxon>Chordata</taxon>
        <taxon>Craniata</taxon>
        <taxon>Vertebrata</taxon>
        <taxon>Euteleostomi</taxon>
        <taxon>Actinopterygii</taxon>
        <taxon>Chondrostei</taxon>
        <taxon>Acipenseriformes</taxon>
        <taxon>Polyodontidae</taxon>
        <taxon>Polyodon</taxon>
    </lineage>
</organism>
<sequence>MTLERLRVREAKPERTVSPLRRSVIEAVYSRLNPHRDEDGDPPEAEDGWTKGKLRAAFREFRVNRRGNYGPAVQEEPSNVRLAGEQRAAQEASAAPSAPARNPQENTASQP</sequence>
<reference evidence="2" key="1">
    <citation type="journal article" date="2021" name="Cell">
        <title>Tracing the genetic footprints of vertebrate landing in non-teleost ray-finned fishes.</title>
        <authorList>
            <person name="Bi X."/>
            <person name="Wang K."/>
            <person name="Yang L."/>
            <person name="Pan H."/>
            <person name="Jiang H."/>
            <person name="Wei Q."/>
            <person name="Fang M."/>
            <person name="Yu H."/>
            <person name="Zhu C."/>
            <person name="Cai Y."/>
            <person name="He Y."/>
            <person name="Gan X."/>
            <person name="Zeng H."/>
            <person name="Yu D."/>
            <person name="Zhu Y."/>
            <person name="Jiang H."/>
            <person name="Qiu Q."/>
            <person name="Yang H."/>
            <person name="Zhang Y.E."/>
            <person name="Wang W."/>
            <person name="Zhu M."/>
            <person name="He S."/>
            <person name="Zhang G."/>
        </authorList>
    </citation>
    <scope>NUCLEOTIDE SEQUENCE</scope>
    <source>
        <strain evidence="2">Pddl_001</strain>
    </source>
</reference>
<comment type="caution">
    <text evidence="2">The sequence shown here is derived from an EMBL/GenBank/DDBJ whole genome shotgun (WGS) entry which is preliminary data.</text>
</comment>
<feature type="non-terminal residue" evidence="2">
    <location>
        <position position="1"/>
    </location>
</feature>
<protein>
    <submittedName>
        <fullName evidence="2">PPM1B phosphatase</fullName>
    </submittedName>
</protein>
<dbReference type="Proteomes" id="UP001166093">
    <property type="component" value="Unassembled WGS sequence"/>
</dbReference>
<proteinExistence type="predicted"/>
<keyword evidence="3" id="KW-1185">Reference proteome</keyword>
<accession>A0ABS2YDH4</accession>
<feature type="region of interest" description="Disordered" evidence="1">
    <location>
        <begin position="32"/>
        <end position="51"/>
    </location>
</feature>
<evidence type="ECO:0000313" key="3">
    <source>
        <dbReference type="Proteomes" id="UP001166093"/>
    </source>
</evidence>
<feature type="non-terminal residue" evidence="2">
    <location>
        <position position="111"/>
    </location>
</feature>
<feature type="compositionally biased region" description="Low complexity" evidence="1">
    <location>
        <begin position="85"/>
        <end position="101"/>
    </location>
</feature>
<name>A0ABS2YDH4_POLSP</name>
<evidence type="ECO:0000256" key="1">
    <source>
        <dbReference type="SAM" id="MobiDB-lite"/>
    </source>
</evidence>
<dbReference type="EMBL" id="JAAWVQ010134592">
    <property type="protein sequence ID" value="MBN3284235.1"/>
    <property type="molecule type" value="Genomic_DNA"/>
</dbReference>
<gene>
    <name evidence="2" type="primary">Ppm1b_1</name>
    <name evidence="2" type="ORF">GTO93_0019912</name>
</gene>
<evidence type="ECO:0000313" key="2">
    <source>
        <dbReference type="EMBL" id="MBN3284235.1"/>
    </source>
</evidence>
<feature type="region of interest" description="Disordered" evidence="1">
    <location>
        <begin position="66"/>
        <end position="111"/>
    </location>
</feature>